<evidence type="ECO:0008006" key="3">
    <source>
        <dbReference type="Google" id="ProtNLM"/>
    </source>
</evidence>
<proteinExistence type="predicted"/>
<protein>
    <recommendedName>
        <fullName evidence="3">30S ribosomal protein S21</fullName>
    </recommendedName>
</protein>
<dbReference type="Proteomes" id="UP000326837">
    <property type="component" value="Chromosome"/>
</dbReference>
<gene>
    <name evidence="1" type="ORF">PLANPX_0457</name>
</gene>
<name>A0A5K7X3A9_9BACT</name>
<evidence type="ECO:0000313" key="1">
    <source>
        <dbReference type="EMBL" id="BBO30845.1"/>
    </source>
</evidence>
<keyword evidence="2" id="KW-1185">Reference proteome</keyword>
<sequence length="80" mass="9293">MGIRIERTSDESLCAALARFNRLSRQQHRRSWAKARRGYYEKPSVVRRRQAAIGLISSRRSTVGMAPFKRYANLGSLLRR</sequence>
<dbReference type="AlphaFoldDB" id="A0A5K7X3A9"/>
<evidence type="ECO:0000313" key="2">
    <source>
        <dbReference type="Proteomes" id="UP000326837"/>
    </source>
</evidence>
<dbReference type="KEGG" id="lpav:PLANPX_0457"/>
<accession>A0A5K7X3A9</accession>
<dbReference type="EMBL" id="AP021861">
    <property type="protein sequence ID" value="BBO30845.1"/>
    <property type="molecule type" value="Genomic_DNA"/>
</dbReference>
<reference evidence="2" key="1">
    <citation type="submission" date="2019-10" db="EMBL/GenBank/DDBJ databases">
        <title>Lacipirellula parvula gen. nov., sp. nov., representing a lineage of planctomycetes widespread in freshwater anoxic habitats, and description of the family Lacipirellulaceae.</title>
        <authorList>
            <person name="Dedysh S.N."/>
            <person name="Kulichevskaya I.S."/>
            <person name="Beletsky A.V."/>
            <person name="Rakitin A.L."/>
            <person name="Mardanov A.V."/>
            <person name="Ivanova A.A."/>
            <person name="Saltykova V.X."/>
            <person name="Rijpstra W.I.C."/>
            <person name="Sinninghe Damste J.S."/>
            <person name="Ravin N.V."/>
        </authorList>
    </citation>
    <scope>NUCLEOTIDE SEQUENCE [LARGE SCALE GENOMIC DNA]</scope>
    <source>
        <strain evidence="2">PX69</strain>
    </source>
</reference>
<organism evidence="1 2">
    <name type="scientific">Lacipirellula parvula</name>
    <dbReference type="NCBI Taxonomy" id="2650471"/>
    <lineage>
        <taxon>Bacteria</taxon>
        <taxon>Pseudomonadati</taxon>
        <taxon>Planctomycetota</taxon>
        <taxon>Planctomycetia</taxon>
        <taxon>Pirellulales</taxon>
        <taxon>Lacipirellulaceae</taxon>
        <taxon>Lacipirellula</taxon>
    </lineage>
</organism>